<dbReference type="SUPFAM" id="SSF140453">
    <property type="entry name" value="EsxAB dimer-like"/>
    <property type="match status" value="1"/>
</dbReference>
<comment type="caution">
    <text evidence="1">The sequence shown here is derived from an EMBL/GenBank/DDBJ whole genome shotgun (WGS) entry which is preliminary data.</text>
</comment>
<dbReference type="Proteomes" id="UP000008495">
    <property type="component" value="Unassembled WGS sequence"/>
</dbReference>
<organism evidence="1 2">
    <name type="scientific">Austwickia chelonae NBRC 105200</name>
    <dbReference type="NCBI Taxonomy" id="1184607"/>
    <lineage>
        <taxon>Bacteria</taxon>
        <taxon>Bacillati</taxon>
        <taxon>Actinomycetota</taxon>
        <taxon>Actinomycetes</taxon>
        <taxon>Micrococcales</taxon>
        <taxon>Dermatophilaceae</taxon>
        <taxon>Austwickia</taxon>
    </lineage>
</organism>
<evidence type="ECO:0000313" key="1">
    <source>
        <dbReference type="EMBL" id="GAB77478.1"/>
    </source>
</evidence>
<dbReference type="eggNOG" id="ENOG5032SAU">
    <property type="taxonomic scope" value="Bacteria"/>
</dbReference>
<protein>
    <recommendedName>
        <fullName evidence="3">WXG100 family type VII secretion target</fullName>
    </recommendedName>
</protein>
<reference evidence="1 2" key="1">
    <citation type="submission" date="2012-08" db="EMBL/GenBank/DDBJ databases">
        <title>Whole genome shotgun sequence of Austwickia chelonae NBRC 105200.</title>
        <authorList>
            <person name="Yoshida I."/>
            <person name="Hosoyama A."/>
            <person name="Tsuchikane K."/>
            <person name="Katsumata H."/>
            <person name="Ando Y."/>
            <person name="Ohji S."/>
            <person name="Hamada M."/>
            <person name="Tamura T."/>
            <person name="Yamazoe A."/>
            <person name="Yamazaki S."/>
            <person name="Fujita N."/>
        </authorList>
    </citation>
    <scope>NUCLEOTIDE SEQUENCE [LARGE SCALE GENOMIC DNA]</scope>
    <source>
        <strain evidence="1 2">NBRC 105200</strain>
    </source>
</reference>
<dbReference type="STRING" id="100225.SAMN05421595_1314"/>
<sequence length="359" mass="37765">MAGIDTRVFGDPSACFAACRSIEDHRKRVANAADDVSKVRVTLAGSWTGMAADGFSKRAKEHIENLDQLTKDLRTTCDALNAFATTLRDVQLGFEDLRKKAISYGLAVGTNEIKLPAPPTDSTKIAYQMLEDKAIELRERESNAHNQLQDIISPLTDRTGLVWFFDKASIIPPDSDDPIKKSLYAGQAFNNMPSWISGWKKEVLRRFRPRWPKGSSMGSPGAFRKIGEMSSWEKIRSACSDKNFTKPAAKWTKVGTATGITGGVLNGAAGAYDQWTKDSDDPGMSTGKKVRRATALGALTGGGAYLGASGGAKGGAAIGLVLGGPPGAAIGAIGGGIIGGVAGSAVGEGIGKFATGLLK</sequence>
<dbReference type="InterPro" id="IPR036689">
    <property type="entry name" value="ESAT-6-like_sf"/>
</dbReference>
<evidence type="ECO:0008006" key="3">
    <source>
        <dbReference type="Google" id="ProtNLM"/>
    </source>
</evidence>
<evidence type="ECO:0000313" key="2">
    <source>
        <dbReference type="Proteomes" id="UP000008495"/>
    </source>
</evidence>
<keyword evidence="2" id="KW-1185">Reference proteome</keyword>
<dbReference type="Gene3D" id="1.10.287.1060">
    <property type="entry name" value="ESAT-6-like"/>
    <property type="match status" value="1"/>
</dbReference>
<name>K6V5H6_9MICO</name>
<proteinExistence type="predicted"/>
<dbReference type="AlphaFoldDB" id="K6V5H6"/>
<dbReference type="EMBL" id="BAGZ01000005">
    <property type="protein sequence ID" value="GAB77478.1"/>
    <property type="molecule type" value="Genomic_DNA"/>
</dbReference>
<accession>K6V5H6</accession>
<gene>
    <name evidence="1" type="ORF">AUCHE_05_03900</name>
</gene>
<dbReference type="RefSeq" id="WP_006502230.1">
    <property type="nucleotide sequence ID" value="NZ_BAGZ01000005.1"/>
</dbReference>